<reference evidence="1 2" key="1">
    <citation type="journal article" date="2022" name="Hortic Res">
        <title>A haplotype resolved chromosomal level avocado genome allows analysis of novel avocado genes.</title>
        <authorList>
            <person name="Nath O."/>
            <person name="Fletcher S.J."/>
            <person name="Hayward A."/>
            <person name="Shaw L.M."/>
            <person name="Masouleh A.K."/>
            <person name="Furtado A."/>
            <person name="Henry R.J."/>
            <person name="Mitter N."/>
        </authorList>
    </citation>
    <scope>NUCLEOTIDE SEQUENCE [LARGE SCALE GENOMIC DNA]</scope>
    <source>
        <strain evidence="2">cv. Hass</strain>
    </source>
</reference>
<organism evidence="1 2">
    <name type="scientific">Persea americana</name>
    <name type="common">Avocado</name>
    <dbReference type="NCBI Taxonomy" id="3435"/>
    <lineage>
        <taxon>Eukaryota</taxon>
        <taxon>Viridiplantae</taxon>
        <taxon>Streptophyta</taxon>
        <taxon>Embryophyta</taxon>
        <taxon>Tracheophyta</taxon>
        <taxon>Spermatophyta</taxon>
        <taxon>Magnoliopsida</taxon>
        <taxon>Magnoliidae</taxon>
        <taxon>Laurales</taxon>
        <taxon>Lauraceae</taxon>
        <taxon>Persea</taxon>
    </lineage>
</organism>
<comment type="caution">
    <text evidence="1">The sequence shown here is derived from an EMBL/GenBank/DDBJ whole genome shotgun (WGS) entry which is preliminary data.</text>
</comment>
<proteinExistence type="predicted"/>
<accession>A0ACC2LTY4</accession>
<sequence>MGNQTATSLPCMDETAIRSGLSCKRSTHVRVMVGIGRGTAGWQGAGACTRGSWAEQEYGQQTPAEASMLVPLIDDRAWIRKAIRVGAGGEVEKISSP</sequence>
<protein>
    <submittedName>
        <fullName evidence="1">Uncharacterized protein</fullName>
    </submittedName>
</protein>
<evidence type="ECO:0000313" key="2">
    <source>
        <dbReference type="Proteomes" id="UP001234297"/>
    </source>
</evidence>
<name>A0ACC2LTY4_PERAE</name>
<gene>
    <name evidence="1" type="ORF">MRB53_011146</name>
</gene>
<dbReference type="Proteomes" id="UP001234297">
    <property type="component" value="Chromosome 3"/>
</dbReference>
<keyword evidence="2" id="KW-1185">Reference proteome</keyword>
<evidence type="ECO:0000313" key="1">
    <source>
        <dbReference type="EMBL" id="KAJ8636879.1"/>
    </source>
</evidence>
<dbReference type="EMBL" id="CM056811">
    <property type="protein sequence ID" value="KAJ8636879.1"/>
    <property type="molecule type" value="Genomic_DNA"/>
</dbReference>